<dbReference type="InterPro" id="IPR013087">
    <property type="entry name" value="Znf_C2H2_type"/>
</dbReference>
<evidence type="ECO:0000256" key="7">
    <source>
        <dbReference type="ARBA" id="ARBA00022723"/>
    </source>
</evidence>
<comment type="caution">
    <text evidence="16">The sequence shown here is derived from an EMBL/GenBank/DDBJ whole genome shotgun (WGS) entry which is preliminary data.</text>
</comment>
<dbReference type="SMART" id="SM00355">
    <property type="entry name" value="ZnF_C2H2"/>
    <property type="match status" value="4"/>
</dbReference>
<keyword evidence="9 13" id="KW-0863">Zinc-finger</keyword>
<dbReference type="PANTHER" id="PTHR24392">
    <property type="entry name" value="ZINC FINGER PROTEIN"/>
    <property type="match status" value="1"/>
</dbReference>
<dbReference type="PROSITE" id="PS00028">
    <property type="entry name" value="ZINC_FINGER_C2H2_1"/>
    <property type="match status" value="1"/>
</dbReference>
<evidence type="ECO:0000313" key="16">
    <source>
        <dbReference type="EMBL" id="KAG9509644.1"/>
    </source>
</evidence>
<evidence type="ECO:0000256" key="10">
    <source>
        <dbReference type="ARBA" id="ARBA00022833"/>
    </source>
</evidence>
<comment type="similarity">
    <text evidence="3">Belongs to the hunchback C2H2-type zinc-finger protein family.</text>
</comment>
<evidence type="ECO:0000256" key="8">
    <source>
        <dbReference type="ARBA" id="ARBA00022737"/>
    </source>
</evidence>
<organism evidence="16 17">
    <name type="scientific">Fragariocoptes setiger</name>
    <dbReference type="NCBI Taxonomy" id="1670756"/>
    <lineage>
        <taxon>Eukaryota</taxon>
        <taxon>Metazoa</taxon>
        <taxon>Ecdysozoa</taxon>
        <taxon>Arthropoda</taxon>
        <taxon>Chelicerata</taxon>
        <taxon>Arachnida</taxon>
        <taxon>Acari</taxon>
        <taxon>Acariformes</taxon>
        <taxon>Trombidiformes</taxon>
        <taxon>Prostigmata</taxon>
        <taxon>Eupodina</taxon>
        <taxon>Eriophyoidea</taxon>
        <taxon>Phytoptidae</taxon>
        <taxon>Fragariocoptes</taxon>
    </lineage>
</organism>
<keyword evidence="7" id="KW-0479">Metal-binding</keyword>
<gene>
    <name evidence="16" type="primary">hb</name>
    <name evidence="16" type="ORF">GZH46_01832</name>
</gene>
<evidence type="ECO:0000256" key="3">
    <source>
        <dbReference type="ARBA" id="ARBA00007746"/>
    </source>
</evidence>
<feature type="domain" description="C2H2-type" evidence="15">
    <location>
        <begin position="61"/>
        <end position="88"/>
    </location>
</feature>
<evidence type="ECO:0000256" key="11">
    <source>
        <dbReference type="ARBA" id="ARBA00023125"/>
    </source>
</evidence>
<comment type="function">
    <text evidence="1">Gap class segmentation protein that controls development of head structures.</text>
</comment>
<comment type="subcellular location">
    <subcellularLocation>
        <location evidence="2">Nucleus</location>
    </subcellularLocation>
</comment>
<evidence type="ECO:0000256" key="1">
    <source>
        <dbReference type="ARBA" id="ARBA00003983"/>
    </source>
</evidence>
<feature type="domain" description="C2H2-type" evidence="15">
    <location>
        <begin position="33"/>
        <end position="60"/>
    </location>
</feature>
<reference evidence="16 17" key="1">
    <citation type="submission" date="2020-10" db="EMBL/GenBank/DDBJ databases">
        <authorList>
            <person name="Klimov P.B."/>
            <person name="Dyachkov S.M."/>
            <person name="Chetverikov P.E."/>
        </authorList>
    </citation>
    <scope>NUCLEOTIDE SEQUENCE [LARGE SCALE GENOMIC DNA]</scope>
    <source>
        <strain evidence="16">BMOC 18-1129-001#AD2665</strain>
        <tissue evidence="16">Entire mites</tissue>
    </source>
</reference>
<dbReference type="PROSITE" id="PS50157">
    <property type="entry name" value="ZINC_FINGER_C2H2_2"/>
    <property type="match status" value="3"/>
</dbReference>
<keyword evidence="12" id="KW-0539">Nucleus</keyword>
<sequence length="157" mass="18863">MRTYRCRQCEHIATSKPEFWQHSRIHIKPEKLLCCDKCEFVTEYKHHLEYHHRNHTGVKPFRCDQCQYECVNKSMLNSHLKSHSSHYQYRCHNCSYATKYVHSLKLHLRKYQHEPTDPIIDVYGTRRGPRTTFTQIPTTPPIDGPLDLSMYKRRSSQ</sequence>
<evidence type="ECO:0000256" key="12">
    <source>
        <dbReference type="ARBA" id="ARBA00023242"/>
    </source>
</evidence>
<evidence type="ECO:0000256" key="2">
    <source>
        <dbReference type="ARBA" id="ARBA00004123"/>
    </source>
</evidence>
<evidence type="ECO:0000256" key="4">
    <source>
        <dbReference type="ARBA" id="ARBA00013638"/>
    </source>
</evidence>
<dbReference type="Gene3D" id="3.30.160.60">
    <property type="entry name" value="Classic Zinc Finger"/>
    <property type="match status" value="2"/>
</dbReference>
<evidence type="ECO:0000256" key="5">
    <source>
        <dbReference type="ARBA" id="ARBA00022473"/>
    </source>
</evidence>
<dbReference type="InterPro" id="IPR036236">
    <property type="entry name" value="Znf_C2H2_sf"/>
</dbReference>
<evidence type="ECO:0000256" key="14">
    <source>
        <dbReference type="SAM" id="MobiDB-lite"/>
    </source>
</evidence>
<feature type="region of interest" description="Disordered" evidence="14">
    <location>
        <begin position="136"/>
        <end position="157"/>
    </location>
</feature>
<evidence type="ECO:0000256" key="9">
    <source>
        <dbReference type="ARBA" id="ARBA00022771"/>
    </source>
</evidence>
<keyword evidence="5" id="KW-0217">Developmental protein</keyword>
<keyword evidence="10" id="KW-0862">Zinc</keyword>
<name>A0ABQ7S889_9ACAR</name>
<evidence type="ECO:0000259" key="15">
    <source>
        <dbReference type="PROSITE" id="PS50157"/>
    </source>
</evidence>
<dbReference type="SUPFAM" id="SSF57667">
    <property type="entry name" value="beta-beta-alpha zinc fingers"/>
    <property type="match status" value="1"/>
</dbReference>
<proteinExistence type="inferred from homology"/>
<feature type="non-terminal residue" evidence="16">
    <location>
        <position position="1"/>
    </location>
</feature>
<keyword evidence="8" id="KW-0677">Repeat</keyword>
<keyword evidence="6" id="KW-0302">Gap protein</keyword>
<evidence type="ECO:0000256" key="13">
    <source>
        <dbReference type="PROSITE-ProRule" id="PRU00042"/>
    </source>
</evidence>
<evidence type="ECO:0000256" key="6">
    <source>
        <dbReference type="ARBA" id="ARBA00022492"/>
    </source>
</evidence>
<accession>A0ABQ7S889</accession>
<feature type="domain" description="C2H2-type" evidence="15">
    <location>
        <begin position="89"/>
        <end position="118"/>
    </location>
</feature>
<keyword evidence="17" id="KW-1185">Reference proteome</keyword>
<dbReference type="PANTHER" id="PTHR24392:SF49">
    <property type="entry name" value="PROTEIN HUNCHBACK"/>
    <property type="match status" value="1"/>
</dbReference>
<protein>
    <recommendedName>
        <fullName evidence="4">Protein hunchback</fullName>
    </recommendedName>
</protein>
<evidence type="ECO:0000313" key="17">
    <source>
        <dbReference type="Proteomes" id="UP000825002"/>
    </source>
</evidence>
<dbReference type="EMBL" id="JAIFTH010000389">
    <property type="protein sequence ID" value="KAG9509644.1"/>
    <property type="molecule type" value="Genomic_DNA"/>
</dbReference>
<dbReference type="Proteomes" id="UP000825002">
    <property type="component" value="Unassembled WGS sequence"/>
</dbReference>
<keyword evidence="11" id="KW-0238">DNA-binding</keyword>